<protein>
    <submittedName>
        <fullName evidence="13">Acyl transferase domain-containing protein</fullName>
    </submittedName>
</protein>
<keyword evidence="7" id="KW-0012">Acyltransferase</keyword>
<dbReference type="PANTHER" id="PTHR43775:SF51">
    <property type="entry name" value="INACTIVE PHENOLPHTHIOCEROL SYNTHESIS POLYKETIDE SYNTHASE TYPE I PKS1-RELATED"/>
    <property type="match status" value="1"/>
</dbReference>
<dbReference type="InterPro" id="IPR042104">
    <property type="entry name" value="PKS_dehydratase_sf"/>
</dbReference>
<keyword evidence="2" id="KW-0596">Phosphopantetheine</keyword>
<feature type="region of interest" description="Disordered" evidence="9">
    <location>
        <begin position="577"/>
        <end position="600"/>
    </location>
</feature>
<dbReference type="EMBL" id="OCNE01000001">
    <property type="protein sequence ID" value="SOD59583.1"/>
    <property type="molecule type" value="Genomic_DNA"/>
</dbReference>
<evidence type="ECO:0000259" key="10">
    <source>
        <dbReference type="PROSITE" id="PS50075"/>
    </source>
</evidence>
<dbReference type="InterPro" id="IPR020807">
    <property type="entry name" value="PKS_DH"/>
</dbReference>
<dbReference type="InterPro" id="IPR006162">
    <property type="entry name" value="Ppantetheine_attach_site"/>
</dbReference>
<evidence type="ECO:0000313" key="13">
    <source>
        <dbReference type="EMBL" id="SOD59583.1"/>
    </source>
</evidence>
<dbReference type="InterPro" id="IPR020806">
    <property type="entry name" value="PKS_PP-bd"/>
</dbReference>
<dbReference type="Gene3D" id="3.40.50.720">
    <property type="entry name" value="NAD(P)-binding Rossmann-like Domain"/>
    <property type="match status" value="1"/>
</dbReference>
<feature type="region of interest" description="Disordered" evidence="9">
    <location>
        <begin position="1"/>
        <end position="28"/>
    </location>
</feature>
<dbReference type="SMART" id="SM00827">
    <property type="entry name" value="PKS_AT"/>
    <property type="match status" value="1"/>
</dbReference>
<organism evidence="13 14">
    <name type="scientific">Streptomyces zhaozhouensis</name>
    <dbReference type="NCBI Taxonomy" id="1300267"/>
    <lineage>
        <taxon>Bacteria</taxon>
        <taxon>Bacillati</taxon>
        <taxon>Actinomycetota</taxon>
        <taxon>Actinomycetes</taxon>
        <taxon>Kitasatosporales</taxon>
        <taxon>Streptomycetaceae</taxon>
        <taxon>Streptomyces</taxon>
    </lineage>
</organism>
<dbReference type="SMART" id="SM00822">
    <property type="entry name" value="PKS_KR"/>
    <property type="match status" value="1"/>
</dbReference>
<feature type="compositionally biased region" description="Low complexity" evidence="9">
    <location>
        <begin position="584"/>
        <end position="597"/>
    </location>
</feature>
<feature type="region of interest" description="N-terminal hotdog fold" evidence="8">
    <location>
        <begin position="1046"/>
        <end position="1171"/>
    </location>
</feature>
<dbReference type="PROSITE" id="PS52019">
    <property type="entry name" value="PKS_MFAS_DH"/>
    <property type="match status" value="1"/>
</dbReference>
<dbReference type="SUPFAM" id="SSF52151">
    <property type="entry name" value="FabD/lysophospholipase-like"/>
    <property type="match status" value="2"/>
</dbReference>
<dbReference type="PROSITE" id="PS50075">
    <property type="entry name" value="CARRIER"/>
    <property type="match status" value="2"/>
</dbReference>
<evidence type="ECO:0000256" key="1">
    <source>
        <dbReference type="ARBA" id="ARBA00004792"/>
    </source>
</evidence>
<evidence type="ECO:0000256" key="7">
    <source>
        <dbReference type="ARBA" id="ARBA00023315"/>
    </source>
</evidence>
<dbReference type="CDD" id="cd00833">
    <property type="entry name" value="PKS"/>
    <property type="match status" value="2"/>
</dbReference>
<feature type="domain" description="PKS/mFAS DH" evidence="12">
    <location>
        <begin position="1046"/>
        <end position="1331"/>
    </location>
</feature>
<dbReference type="InterPro" id="IPR014030">
    <property type="entry name" value="Ketoacyl_synth_N"/>
</dbReference>
<dbReference type="SUPFAM" id="SSF51735">
    <property type="entry name" value="NAD(P)-binding Rossmann-fold domains"/>
    <property type="match status" value="2"/>
</dbReference>
<comment type="pathway">
    <text evidence="1">Antibiotic biosynthesis.</text>
</comment>
<dbReference type="SUPFAM" id="SSF47336">
    <property type="entry name" value="ACP-like"/>
    <property type="match status" value="2"/>
</dbReference>
<dbReference type="InterPro" id="IPR016035">
    <property type="entry name" value="Acyl_Trfase/lysoPLipase"/>
</dbReference>
<dbReference type="InterPro" id="IPR049552">
    <property type="entry name" value="PKS_DH_N"/>
</dbReference>
<dbReference type="Pfam" id="PF00698">
    <property type="entry name" value="Acyl_transf_1"/>
    <property type="match status" value="2"/>
</dbReference>
<dbReference type="Pfam" id="PF16197">
    <property type="entry name" value="KAsynt_C_assoc"/>
    <property type="match status" value="2"/>
</dbReference>
<dbReference type="Proteomes" id="UP000219072">
    <property type="component" value="Unassembled WGS sequence"/>
</dbReference>
<dbReference type="Pfam" id="PF21089">
    <property type="entry name" value="PKS_DH_N"/>
    <property type="match status" value="1"/>
</dbReference>
<dbReference type="GO" id="GO:0004315">
    <property type="term" value="F:3-oxoacyl-[acyl-carrier-protein] synthase activity"/>
    <property type="evidence" value="ECO:0007669"/>
    <property type="project" value="InterPro"/>
</dbReference>
<dbReference type="SMART" id="SM00825">
    <property type="entry name" value="PKS_KS"/>
    <property type="match status" value="2"/>
</dbReference>
<reference evidence="13 14" key="1">
    <citation type="submission" date="2017-09" db="EMBL/GenBank/DDBJ databases">
        <authorList>
            <person name="Ehlers B."/>
            <person name="Leendertz F.H."/>
        </authorList>
    </citation>
    <scope>NUCLEOTIDE SEQUENCE [LARGE SCALE GENOMIC DNA]</scope>
    <source>
        <strain evidence="13 14">CGMCC 4.7095</strain>
    </source>
</reference>
<dbReference type="InterPro" id="IPR050091">
    <property type="entry name" value="PKS_NRPS_Biosynth_Enz"/>
</dbReference>
<proteinExistence type="predicted"/>
<dbReference type="Gene3D" id="1.10.1200.10">
    <property type="entry name" value="ACP-like"/>
    <property type="match status" value="2"/>
</dbReference>
<dbReference type="Pfam" id="PF14765">
    <property type="entry name" value="PS-DH"/>
    <property type="match status" value="1"/>
</dbReference>
<dbReference type="PANTHER" id="PTHR43775">
    <property type="entry name" value="FATTY ACID SYNTHASE"/>
    <property type="match status" value="1"/>
</dbReference>
<feature type="domain" description="Carrier" evidence="10">
    <location>
        <begin position="41"/>
        <end position="126"/>
    </location>
</feature>
<dbReference type="InterPro" id="IPR018201">
    <property type="entry name" value="Ketoacyl_synth_AS"/>
</dbReference>
<keyword evidence="3" id="KW-0597">Phosphoprotein</keyword>
<dbReference type="InterPro" id="IPR049900">
    <property type="entry name" value="PKS_mFAS_DH"/>
</dbReference>
<dbReference type="SMART" id="SM00826">
    <property type="entry name" value="PKS_DH"/>
    <property type="match status" value="1"/>
</dbReference>
<evidence type="ECO:0000256" key="6">
    <source>
        <dbReference type="ARBA" id="ARBA00023268"/>
    </source>
</evidence>
<feature type="active site" description="Proton acceptor; for dehydratase activity" evidence="8">
    <location>
        <position position="1078"/>
    </location>
</feature>
<dbReference type="Gene3D" id="3.30.70.3290">
    <property type="match status" value="2"/>
</dbReference>
<sequence>MSPGGGSGEVRRMSEPEDLIPKSADDARGSKAALSQRLADLPATAREDLLVDLVCTHTSAVLTAIDQEPPSGSGADLTFQEQGFDSLAAVDLHDRLTRATGLDLPVTLVFDFPTPRAVARLLENGLLGESAAPAPRATATPGAPVPSDEPIAIVGIGCRFPGGATSPDGLWQLVAEERHALSPLPTDRGWDVEGLYDPDPGKAGKSYVRHASFLDSAGEFDADFFGISPREASAMDPQQRLVLELCWEALEHSGLNPQALRGSNTGVFVGAEPQEYGVRLFEAPDGLDGYLLTGTSPSVVSGRAAYALGLEGPTLTVDTACSGSLVAMHLACQSLRQGESTLALAGGVAIMGNPGVLTAFSRQRGLAPDGRCKPFAAAADGTAWGEGAGVLVLERLSDARRNGHRVWAVIRGSAINQDGASNGLTAPNGPSQQRVIEQALAVTRLSPADIDVVEAHGTGTTLGDPIEAQALLATYGQHRPEDGSPLWLGSIKSNIGHTQAAAGAAAVIKMVMAMRERRLPKSLHVDAPTPHVDWSAGAVELLSEARPWEPGDHPRRAGISSFGISGTNAHLILEEAPEEEPAEAAEPAEAPGPALPATPLVVSGKTPDALRAQASRLHAHLTGQQPDLAEAGHALATTRAALEHRAVVLAEDHGAALRALSALATGQDTVPGLVTGDAHGTRGKTAFLFSGQGSQRTGMGRELYETFPVFAEALDAVTAHLDPMLERPLREVMWEEAERERLERTEYTQPALFAFEVALYRLLESFGLRPDYVAGHSVGEIAAAHVAGVLSLEDAAVLVSARAGLMQELPAGGAMIAVQATEEEVLALIGDREDVAVAAVNAPNAVVISGAEEAVLGIAGQVEGKTTRLRVSHAFHSPLMDPMLEKFRRVARVLSYAPPRIALVSHVTGKLATADEVCDPEYWVRHVREAVRFRNGVETLENAGIATFLEVGPDSTLTTLARATLTGEALATPSLRRDRPEAAELLSALARVYTAGAEVDWRPTFPARTRPPAALPTYAFQRRHYWLRGTETPRDTAGFGQVPAGHPLLGAAVALPGSGGMVLTGRLSVAAHPWLADHAILDTLLLPGTALVELAAHAGERTGCPQIEELTLQAPLVVPEQGGVALQVLVGGPDETGRRTVEAHSRPDNAPEDAPWTRHATGVLAPGQPATPAPGDSTAAWPPPGATPVDTSSLYSRLTGQGYGYGPVFQGVRAAWLHGDSVFAEVALPPEAAAEAADFGLHPALLDSVLHSADFLASAASSGDGQASIPFAWSGVRLHARGAATVRARVSPVGDQSAGESLTVEITDTSGAPVASVTSLVSRPVPAEALRVDAGHPVYTVEWQRLAALPSAAPASPWELVQTAADLAAPDSATGTARLLIAECLTGTEGSVPERLRSVTSHALALLQEWTAGERHPDDRLVLVTRGAMAVTPGDVVPDPVAAAVSGLVRSAQAEHPDSLVLVDDSAALPTPPERLAAAVLATDEPEFALRDDAVWLPRAVRLPAPETAGTPWETGTVLVTGGTGGLGGHVARHLVAEHGARHLLLVSRSGLAAPGASALVRDLAEAGAEVRVEACDVSDRQALAELLAGIAPEHPLTGVVHTAGVLDDGLLASLTPERLDTVLRAKADAAWHLHELTEELDLSAFVLFSSVAGLLDAPGQGNYAAANAFLDALAHHRHARGLSAQSHVWSLWTGDEGMGATLNATDVQRVDRSGLEALSPADNLALFDRAVATGDAAVALTLRVDATAVRARPDGVPPLLRTLVRPALRTVVNGNTDAATTAAASGTPFARRVAELPEPKRERFVLDLVRSHVATVLGHEGPDAIAPARAFQELGFDSLAAVELRNLLNTATGLRLPPTLVFDHPNSGALATHLVNSVVGTTPSAPSVPTATPVDDEPLAIVGMSCRFPGGVTSPEELWRLVAEERDGISSFPEDRGWSITDLYDPEPGTPGKSNTREGGFLHEAAEFDAGFFGVSPREALGMDPQQRLLLETSWEALERAGIDPKSVHGSRTGVFVGVMYHDWATRFGGQLPEDIAGYLGSGSLASVVSGRVAYTLGLEGPAVTVDTACSSSLVAMHWAIQALRNGECSLALAGGVTVMATPDTFVDFNRQRGLAPDGRCKSFAGAADGVGWSEGVGVLALERLSDARRNGHEVLAVIRGSAVNQDGASNGLTAPNGPSQQRVIEQALATAGLTAAGIDTVEGHGTGTTLGDPIEAQALLATYGQNRPENGEPLWLGSLKSNIGHAQAAAGVGGVIKMVMAMRHGVMPKTLHLDEPSPHVDWSAGAVELLTEAREWERNGRPRRAGISSFGLSGTNAHVIVEEAPEVEAPAETEVEAPESGAEAEAGSGLVAVPWVVSAKSAEALRAQAGRLVSFVRERPGLEPVDVGYSLVTTRASFEHRAVVVGGDREELLSGLEAVAAGGVTAGPSTGPVAFVFSGQGSQRLGMGRELYDSFPVFARAWDEVVDLLDEQLELPLREVVWPTGDTEDTEGVGGVLDQTVYTQTSVFAFEVALFRLLESFGLRP</sequence>
<feature type="domain" description="Carrier" evidence="10">
    <location>
        <begin position="1804"/>
        <end position="1879"/>
    </location>
</feature>
<dbReference type="CDD" id="cd08956">
    <property type="entry name" value="KR_3_FAS_SDR_x"/>
    <property type="match status" value="1"/>
</dbReference>
<dbReference type="SMART" id="SM00823">
    <property type="entry name" value="PKS_PP"/>
    <property type="match status" value="2"/>
</dbReference>
<dbReference type="InterPro" id="IPR049551">
    <property type="entry name" value="PKS_DH_C"/>
</dbReference>
<dbReference type="PROSITE" id="PS52004">
    <property type="entry name" value="KS3_2"/>
    <property type="match status" value="2"/>
</dbReference>
<dbReference type="PROSITE" id="PS00606">
    <property type="entry name" value="KS3_1"/>
    <property type="match status" value="1"/>
</dbReference>
<dbReference type="InterPro" id="IPR016036">
    <property type="entry name" value="Malonyl_transacylase_ACP-bd"/>
</dbReference>
<dbReference type="InterPro" id="IPR001227">
    <property type="entry name" value="Ac_transferase_dom_sf"/>
</dbReference>
<evidence type="ECO:0000313" key="14">
    <source>
        <dbReference type="Proteomes" id="UP000219072"/>
    </source>
</evidence>
<dbReference type="GO" id="GO:0004312">
    <property type="term" value="F:fatty acid synthase activity"/>
    <property type="evidence" value="ECO:0007669"/>
    <property type="project" value="TreeGrafter"/>
</dbReference>
<dbReference type="Pfam" id="PF08659">
    <property type="entry name" value="KR"/>
    <property type="match status" value="1"/>
</dbReference>
<dbReference type="GO" id="GO:0031177">
    <property type="term" value="F:phosphopantetheine binding"/>
    <property type="evidence" value="ECO:0007669"/>
    <property type="project" value="InterPro"/>
</dbReference>
<evidence type="ECO:0000256" key="5">
    <source>
        <dbReference type="ARBA" id="ARBA00023194"/>
    </source>
</evidence>
<feature type="domain" description="Ketosynthase family 3 (KS3)" evidence="11">
    <location>
        <begin position="148"/>
        <end position="575"/>
    </location>
</feature>
<dbReference type="Gene3D" id="3.40.47.10">
    <property type="match status" value="2"/>
</dbReference>
<gene>
    <name evidence="13" type="ORF">SAMN06297387_101667</name>
</gene>
<accession>A0A286DLU3</accession>
<evidence type="ECO:0000256" key="4">
    <source>
        <dbReference type="ARBA" id="ARBA00022679"/>
    </source>
</evidence>
<dbReference type="InterPro" id="IPR055123">
    <property type="entry name" value="SpnB-like_Rossmann"/>
</dbReference>
<dbReference type="InterPro" id="IPR013968">
    <property type="entry name" value="PKS_KR"/>
</dbReference>
<evidence type="ECO:0000256" key="8">
    <source>
        <dbReference type="PROSITE-ProRule" id="PRU01363"/>
    </source>
</evidence>
<dbReference type="InterPro" id="IPR036736">
    <property type="entry name" value="ACP-like_sf"/>
</dbReference>
<evidence type="ECO:0000256" key="2">
    <source>
        <dbReference type="ARBA" id="ARBA00022450"/>
    </source>
</evidence>
<keyword evidence="6" id="KW-0511">Multifunctional enzyme</keyword>
<dbReference type="GO" id="GO:0033068">
    <property type="term" value="P:macrolide biosynthetic process"/>
    <property type="evidence" value="ECO:0007669"/>
    <property type="project" value="UniProtKB-ARBA"/>
</dbReference>
<dbReference type="Pfam" id="PF00109">
    <property type="entry name" value="ketoacyl-synt"/>
    <property type="match status" value="2"/>
</dbReference>
<dbReference type="InterPro" id="IPR032821">
    <property type="entry name" value="PKS_assoc"/>
</dbReference>
<dbReference type="InterPro" id="IPR009081">
    <property type="entry name" value="PP-bd_ACP"/>
</dbReference>
<dbReference type="FunFam" id="1.10.1200.10:FF:000007">
    <property type="entry name" value="Probable polyketide synthase pks17"/>
    <property type="match status" value="1"/>
</dbReference>
<feature type="region of interest" description="C-terminal hotdog fold" evidence="8">
    <location>
        <begin position="1186"/>
        <end position="1331"/>
    </location>
</feature>
<feature type="domain" description="Ketosynthase family 3 (KS3)" evidence="11">
    <location>
        <begin position="1897"/>
        <end position="2325"/>
    </location>
</feature>
<dbReference type="SUPFAM" id="SSF55048">
    <property type="entry name" value="Probable ACP-binding domain of malonyl-CoA ACP transacylase"/>
    <property type="match status" value="1"/>
</dbReference>
<feature type="active site" description="Proton donor; for dehydratase activity" evidence="8">
    <location>
        <position position="1247"/>
    </location>
</feature>
<keyword evidence="5" id="KW-0045">Antibiotic biosynthesis</keyword>
<dbReference type="PROSITE" id="PS00012">
    <property type="entry name" value="PHOSPHOPANTETHEINE"/>
    <property type="match status" value="1"/>
</dbReference>
<dbReference type="InterPro" id="IPR014031">
    <property type="entry name" value="Ketoacyl_synth_C"/>
</dbReference>
<dbReference type="GO" id="GO:0006633">
    <property type="term" value="P:fatty acid biosynthetic process"/>
    <property type="evidence" value="ECO:0007669"/>
    <property type="project" value="InterPro"/>
</dbReference>
<feature type="non-terminal residue" evidence="13">
    <location>
        <position position="2527"/>
    </location>
</feature>
<dbReference type="InterPro" id="IPR020841">
    <property type="entry name" value="PKS_Beta-ketoAc_synthase_dom"/>
</dbReference>
<dbReference type="InterPro" id="IPR036291">
    <property type="entry name" value="NAD(P)-bd_dom_sf"/>
</dbReference>
<dbReference type="Pfam" id="PF00550">
    <property type="entry name" value="PP-binding"/>
    <property type="match status" value="2"/>
</dbReference>
<dbReference type="Gene3D" id="3.40.366.10">
    <property type="entry name" value="Malonyl-Coenzyme A Acyl Carrier Protein, domain 2"/>
    <property type="match status" value="2"/>
</dbReference>
<evidence type="ECO:0000256" key="9">
    <source>
        <dbReference type="SAM" id="MobiDB-lite"/>
    </source>
</evidence>
<dbReference type="FunFam" id="3.40.47.10:FF:000019">
    <property type="entry name" value="Polyketide synthase type I"/>
    <property type="match status" value="2"/>
</dbReference>
<dbReference type="SUPFAM" id="SSF53901">
    <property type="entry name" value="Thiolase-like"/>
    <property type="match status" value="2"/>
</dbReference>
<dbReference type="InterPro" id="IPR014043">
    <property type="entry name" value="Acyl_transferase_dom"/>
</dbReference>
<feature type="compositionally biased region" description="Basic and acidic residues" evidence="9">
    <location>
        <begin position="9"/>
        <end position="28"/>
    </location>
</feature>
<dbReference type="SMART" id="SM01294">
    <property type="entry name" value="PKS_PP_betabranch"/>
    <property type="match status" value="1"/>
</dbReference>
<name>A0A286DLU3_9ACTN</name>
<feature type="region of interest" description="Disordered" evidence="9">
    <location>
        <begin position="1135"/>
        <end position="1155"/>
    </location>
</feature>
<evidence type="ECO:0000259" key="12">
    <source>
        <dbReference type="PROSITE" id="PS52019"/>
    </source>
</evidence>
<dbReference type="FunFam" id="3.40.366.10:FF:000002">
    <property type="entry name" value="Probable polyketide synthase 2"/>
    <property type="match status" value="1"/>
</dbReference>
<keyword evidence="4 13" id="KW-0808">Transferase</keyword>
<dbReference type="InterPro" id="IPR016039">
    <property type="entry name" value="Thiolase-like"/>
</dbReference>
<feature type="compositionally biased region" description="Basic and acidic residues" evidence="9">
    <location>
        <begin position="1135"/>
        <end position="1149"/>
    </location>
</feature>
<keyword evidence="14" id="KW-1185">Reference proteome</keyword>
<dbReference type="Gene3D" id="3.10.129.110">
    <property type="entry name" value="Polyketide synthase dehydratase"/>
    <property type="match status" value="1"/>
</dbReference>
<dbReference type="Pfam" id="PF02801">
    <property type="entry name" value="Ketoacyl-synt_C"/>
    <property type="match status" value="2"/>
</dbReference>
<dbReference type="Pfam" id="PF22953">
    <property type="entry name" value="SpnB_Rossmann"/>
    <property type="match status" value="1"/>
</dbReference>
<evidence type="ECO:0000259" key="11">
    <source>
        <dbReference type="PROSITE" id="PS52004"/>
    </source>
</evidence>
<dbReference type="InterPro" id="IPR057326">
    <property type="entry name" value="KR_dom"/>
</dbReference>
<evidence type="ECO:0000256" key="3">
    <source>
        <dbReference type="ARBA" id="ARBA00022553"/>
    </source>
</evidence>